<dbReference type="EMBL" id="BKBA01000008">
    <property type="protein sequence ID" value="GEQ13938.1"/>
    <property type="molecule type" value="Genomic_DNA"/>
</dbReference>
<name>A0A512T143_9MICO</name>
<dbReference type="Pfam" id="PF00329">
    <property type="entry name" value="Complex1_30kDa"/>
    <property type="match status" value="1"/>
</dbReference>
<feature type="region of interest" description="Disordered" evidence="2">
    <location>
        <begin position="149"/>
        <end position="188"/>
    </location>
</feature>
<reference evidence="4 5" key="1">
    <citation type="submission" date="2019-07" db="EMBL/GenBank/DDBJ databases">
        <title>Whole genome shotgun sequence of Knoellia locipacati NBRC 109775.</title>
        <authorList>
            <person name="Hosoyama A."/>
            <person name="Uohara A."/>
            <person name="Ohji S."/>
            <person name="Ichikawa N."/>
        </authorList>
    </citation>
    <scope>NUCLEOTIDE SEQUENCE [LARGE SCALE GENOMIC DNA]</scope>
    <source>
        <strain evidence="4 5">NBRC 109775</strain>
    </source>
</reference>
<dbReference type="GO" id="GO:0008137">
    <property type="term" value="F:NADH dehydrogenase (ubiquinone) activity"/>
    <property type="evidence" value="ECO:0007669"/>
    <property type="project" value="InterPro"/>
</dbReference>
<dbReference type="PANTHER" id="PTHR10884:SF14">
    <property type="entry name" value="NADH DEHYDROGENASE [UBIQUINONE] IRON-SULFUR PROTEIN 3, MITOCHONDRIAL"/>
    <property type="match status" value="1"/>
</dbReference>
<dbReference type="Gene3D" id="3.30.460.80">
    <property type="entry name" value="NADH:ubiquinone oxidoreductase, 30kDa subunit"/>
    <property type="match status" value="1"/>
</dbReference>
<dbReference type="InterPro" id="IPR037232">
    <property type="entry name" value="NADH_quin_OxRdtase_su_C/D-like"/>
</dbReference>
<dbReference type="InterPro" id="IPR001268">
    <property type="entry name" value="NADH_UbQ_OxRdtase_30kDa_su"/>
</dbReference>
<evidence type="ECO:0000256" key="1">
    <source>
        <dbReference type="ARBA" id="ARBA00007569"/>
    </source>
</evidence>
<dbReference type="AlphaFoldDB" id="A0A512T143"/>
<feature type="domain" description="NADH:ubiquinone oxidoreductase 30kDa subunit" evidence="3">
    <location>
        <begin position="13"/>
        <end position="146"/>
    </location>
</feature>
<evidence type="ECO:0000313" key="4">
    <source>
        <dbReference type="EMBL" id="GEQ13938.1"/>
    </source>
</evidence>
<protein>
    <recommendedName>
        <fullName evidence="3">NADH:ubiquinone oxidoreductase 30kDa subunit domain-containing protein</fullName>
    </recommendedName>
</protein>
<organism evidence="4 5">
    <name type="scientific">Knoellia locipacati</name>
    <dbReference type="NCBI Taxonomy" id="882824"/>
    <lineage>
        <taxon>Bacteria</taxon>
        <taxon>Bacillati</taxon>
        <taxon>Actinomycetota</taxon>
        <taxon>Actinomycetes</taxon>
        <taxon>Micrococcales</taxon>
        <taxon>Intrasporangiaceae</taxon>
        <taxon>Knoellia</taxon>
    </lineage>
</organism>
<comment type="caution">
    <text evidence="4">The sequence shown here is derived from an EMBL/GenBank/DDBJ whole genome shotgun (WGS) entry which is preliminary data.</text>
</comment>
<dbReference type="RefSeq" id="WP_246136137.1">
    <property type="nucleotide sequence ID" value="NZ_BAABDN010000001.1"/>
</dbReference>
<gene>
    <name evidence="4" type="ORF">KLO01_19850</name>
</gene>
<comment type="similarity">
    <text evidence="1">Belongs to the complex I 30 kDa subunit family.</text>
</comment>
<dbReference type="PANTHER" id="PTHR10884">
    <property type="entry name" value="NADH DEHYDROGENASE UBIQUINONE IRON-SULFUR PROTEIN 3"/>
    <property type="match status" value="1"/>
</dbReference>
<evidence type="ECO:0000256" key="2">
    <source>
        <dbReference type="SAM" id="MobiDB-lite"/>
    </source>
</evidence>
<dbReference type="SUPFAM" id="SSF143243">
    <property type="entry name" value="Nqo5-like"/>
    <property type="match status" value="1"/>
</dbReference>
<dbReference type="Proteomes" id="UP000321793">
    <property type="component" value="Unassembled WGS sequence"/>
</dbReference>
<evidence type="ECO:0000259" key="3">
    <source>
        <dbReference type="Pfam" id="PF00329"/>
    </source>
</evidence>
<accession>A0A512T143</accession>
<keyword evidence="5" id="KW-1185">Reference proteome</keyword>
<evidence type="ECO:0000313" key="5">
    <source>
        <dbReference type="Proteomes" id="UP000321793"/>
    </source>
</evidence>
<sequence>MSTDVSTDELHDVAPADWHGAVAAAHATGFTFFDWLSAVDRTYDEAAPGYDVVLRALALQRRDSVTGDQVAGVHGIRIATRVPEGASLASVTDVYAGAAWHERETHEMFGVEFEGFDDGSGSGLRPLLLPDGFEGTPLRKSFVLAARASKQWPGGKEPGEGHDSAKSPSRRRVQAPGVPDPSWGPRES</sequence>
<proteinExistence type="inferred from homology"/>